<dbReference type="GO" id="GO:0046872">
    <property type="term" value="F:metal ion binding"/>
    <property type="evidence" value="ECO:0007669"/>
    <property type="project" value="UniProtKB-KW"/>
</dbReference>
<dbReference type="InterPro" id="IPR015890">
    <property type="entry name" value="Chorismate_C"/>
</dbReference>
<feature type="domain" description="Chorismate-utilising enzyme C-terminal" evidence="5">
    <location>
        <begin position="190"/>
        <end position="439"/>
    </location>
</feature>
<keyword evidence="4 6" id="KW-0456">Lyase</keyword>
<gene>
    <name evidence="6" type="primary">trpE</name>
    <name evidence="6" type="ORF">TST_1494</name>
</gene>
<sequence length="455" mass="51224">MDKERFEALRENFEKVPVFKEVICDTAIPPLLLNAFEGHSLFLLESANTKKEFSRYTYFGLPKKVHLLKRTDPFDAVNTLVSFSVPHIPELGDFNGGVVFLLGYGASNYTGVLRMPVREGKDLGLLMVVDEFFVLDNYTQKVYACAVSDDYDEALWRLDELEQGLRKALRNGLVNGDSHQVYEVEWEFSSEEFQRRVKCVKQLIEAGEAIQVVLSQKVDVVGDVNPVSFYRYLRKLNPSPYMFYLHHNGVVYCGSSPEVHLSVKNGRALMKPIAGTYPVGPDLEAISKALSSDEKERAEHLMLVDLARNDLYTYCKPESVTVTKFMEPEVYSHVVHLVSTVEGELQGVSPVELLRVTFPAGTVSGAPKVRAMEIIDEFETSSRDFYAGCVGYYSYNGNLDTCITIRSARFEKGRLTLRAGAGIVYDSVPEREYQEVVNKLKALLVSVEKSYTMGV</sequence>
<dbReference type="KEGG" id="ttk:TST_1494"/>
<dbReference type="AlphaFoldDB" id="A0A0S3QVB7"/>
<evidence type="ECO:0000256" key="3">
    <source>
        <dbReference type="ARBA" id="ARBA00022842"/>
    </source>
</evidence>
<name>A0A0S3QVB7_THET7</name>
<dbReference type="Gene3D" id="3.60.120.10">
    <property type="entry name" value="Anthranilate synthase"/>
    <property type="match status" value="1"/>
</dbReference>
<dbReference type="InterPro" id="IPR005801">
    <property type="entry name" value="ADC_synthase"/>
</dbReference>
<reference evidence="7" key="1">
    <citation type="journal article" date="2018" name="Science">
        <title>A primordial and reversible TCA cycle in a facultatively chemolithoautotrophic thermophile.</title>
        <authorList>
            <person name="Nunoura T."/>
            <person name="Chikaraishi Y."/>
            <person name="Izaki R."/>
            <person name="Suwa T."/>
            <person name="Sato T."/>
            <person name="Harada T."/>
            <person name="Mori K."/>
            <person name="Kato Y."/>
            <person name="Miyazaki M."/>
            <person name="Shimamura S."/>
            <person name="Yanagawa K."/>
            <person name="Shuto A."/>
            <person name="Ohkouchi N."/>
            <person name="Fujita N."/>
            <person name="Takaki Y."/>
            <person name="Atomi H."/>
            <person name="Takai K."/>
        </authorList>
    </citation>
    <scope>NUCLEOTIDE SEQUENCE [LARGE SCALE GENOMIC DNA]</scope>
    <source>
        <strain evidence="7">DSM 17441 / JCM 13301 / NBRC 103674 / ABI70S6</strain>
    </source>
</reference>
<evidence type="ECO:0000313" key="7">
    <source>
        <dbReference type="Proteomes" id="UP000063234"/>
    </source>
</evidence>
<evidence type="ECO:0000313" key="6">
    <source>
        <dbReference type="EMBL" id="BAT72280.1"/>
    </source>
</evidence>
<dbReference type="STRING" id="1298851.TST_1494"/>
<dbReference type="Pfam" id="PF00425">
    <property type="entry name" value="Chorismate_bind"/>
    <property type="match status" value="1"/>
</dbReference>
<proteinExistence type="predicted"/>
<keyword evidence="2" id="KW-0479">Metal-binding</keyword>
<dbReference type="PANTHER" id="PTHR11236">
    <property type="entry name" value="AMINOBENZOATE/ANTHRANILATE SYNTHASE"/>
    <property type="match status" value="1"/>
</dbReference>
<organism evidence="6 7">
    <name type="scientific">Thermosulfidibacter takaii (strain DSM 17441 / JCM 13301 / NBRC 103674 / ABI70S6)</name>
    <dbReference type="NCBI Taxonomy" id="1298851"/>
    <lineage>
        <taxon>Bacteria</taxon>
        <taxon>Pseudomonadati</taxon>
        <taxon>Thermosulfidibacterota</taxon>
        <taxon>Thermosulfidibacteria</taxon>
        <taxon>Thermosulfidibacterales</taxon>
        <taxon>Thermosulfidibacteraceae</taxon>
    </lineage>
</organism>
<accession>A0A0S3QVB7</accession>
<keyword evidence="3" id="KW-0460">Magnesium</keyword>
<evidence type="ECO:0000256" key="1">
    <source>
        <dbReference type="ARBA" id="ARBA00001946"/>
    </source>
</evidence>
<evidence type="ECO:0000256" key="2">
    <source>
        <dbReference type="ARBA" id="ARBA00022723"/>
    </source>
</evidence>
<protein>
    <submittedName>
        <fullName evidence="6">Anthranilate synthase component I</fullName>
        <ecNumber evidence="6">4.1.3.27</ecNumber>
    </submittedName>
</protein>
<dbReference type="PATRIC" id="fig|1298851.3.peg.1569"/>
<dbReference type="PRINTS" id="PR00095">
    <property type="entry name" value="ANTSNTHASEI"/>
</dbReference>
<keyword evidence="7" id="KW-1185">Reference proteome</keyword>
<dbReference type="PANTHER" id="PTHR11236:SF48">
    <property type="entry name" value="ISOCHORISMATE SYNTHASE MENF"/>
    <property type="match status" value="1"/>
</dbReference>
<dbReference type="Proteomes" id="UP000063234">
    <property type="component" value="Chromosome"/>
</dbReference>
<dbReference type="EMBL" id="AP013035">
    <property type="protein sequence ID" value="BAT72280.1"/>
    <property type="molecule type" value="Genomic_DNA"/>
</dbReference>
<dbReference type="InterPro" id="IPR019999">
    <property type="entry name" value="Anth_synth_I-like"/>
</dbReference>
<dbReference type="GO" id="GO:0004049">
    <property type="term" value="F:anthranilate synthase activity"/>
    <property type="evidence" value="ECO:0007669"/>
    <property type="project" value="UniProtKB-EC"/>
</dbReference>
<evidence type="ECO:0000259" key="5">
    <source>
        <dbReference type="Pfam" id="PF00425"/>
    </source>
</evidence>
<evidence type="ECO:0000256" key="4">
    <source>
        <dbReference type="ARBA" id="ARBA00023239"/>
    </source>
</evidence>
<dbReference type="GO" id="GO:0000162">
    <property type="term" value="P:L-tryptophan biosynthetic process"/>
    <property type="evidence" value="ECO:0007669"/>
    <property type="project" value="TreeGrafter"/>
</dbReference>
<dbReference type="EC" id="4.1.3.27" evidence="6"/>
<dbReference type="SUPFAM" id="SSF56322">
    <property type="entry name" value="ADC synthase"/>
    <property type="match status" value="1"/>
</dbReference>
<dbReference type="RefSeq" id="WP_068550313.1">
    <property type="nucleotide sequence ID" value="NZ_AP013035.1"/>
</dbReference>
<dbReference type="OrthoDB" id="9803598at2"/>
<comment type="cofactor">
    <cofactor evidence="1">
        <name>Mg(2+)</name>
        <dbReference type="ChEBI" id="CHEBI:18420"/>
    </cofactor>
</comment>